<feature type="compositionally biased region" description="Low complexity" evidence="1">
    <location>
        <begin position="17"/>
        <end position="30"/>
    </location>
</feature>
<dbReference type="EMBL" id="JACOGF010000019">
    <property type="protein sequence ID" value="MBC3920759.1"/>
    <property type="molecule type" value="Genomic_DNA"/>
</dbReference>
<dbReference type="Proteomes" id="UP000650424">
    <property type="component" value="Unassembled WGS sequence"/>
</dbReference>
<evidence type="ECO:0000256" key="1">
    <source>
        <dbReference type="SAM" id="MobiDB-lite"/>
    </source>
</evidence>
<sequence length="460" mass="47961">MRKPASASRIPAHKSTKMPTKTPTHTPTTMESRRRLLRMALGMLAPAELLTACGGGSASGAAATSSTTTTTATTGTTTGTTVGTTTGTTTGTTSGTTTGVTTGVSNIATDPWSWRTAGTSTTASLPSMADFVTVIASGTVAYNFHTSTTSSTTDPVTGVMSDTSSIAILNPYMMGKYLVSNANWKAFCNAQGSSYYPSTAKTAGQYWYGGSYPAGKEQHPVLFVSLTAATAYCTWLETQIPGYRFYVPTEGEWEYAALGNNTSYSFPWGVNAGITYSSSTGALSTVYNCNAVCSQYVLNSAAFATVSYYNDTVVTTLSDGSTALTNDTALLSKVLNMNASGGVTGWQYDSSANSTWADFANTDQFRTLVNLYGGYTTPAGTYEGGKSWCGCYDMAGNAYEWTNTLNLASNGAEAGTSVNVVKGGSWYATSNSGKSTGRGEGRSAAGAYHSVGFRIAARLK</sequence>
<dbReference type="PANTHER" id="PTHR23150:SF19">
    <property type="entry name" value="FORMYLGLYCINE-GENERATING ENZYME"/>
    <property type="match status" value="1"/>
</dbReference>
<dbReference type="InterPro" id="IPR005532">
    <property type="entry name" value="SUMF_dom"/>
</dbReference>
<dbReference type="Gene3D" id="3.90.1580.10">
    <property type="entry name" value="paralog of FGE (formylglycine-generating enzyme)"/>
    <property type="match status" value="2"/>
</dbReference>
<evidence type="ECO:0000313" key="3">
    <source>
        <dbReference type="EMBL" id="MBC3920759.1"/>
    </source>
</evidence>
<accession>A0ABR6ZYN3</accession>
<dbReference type="Pfam" id="PF03781">
    <property type="entry name" value="FGE-sulfatase"/>
    <property type="match status" value="2"/>
</dbReference>
<dbReference type="InterPro" id="IPR051043">
    <property type="entry name" value="Sulfatase_Mod_Factor_Kinase"/>
</dbReference>
<feature type="domain" description="Sulfatase-modifying factor enzyme-like" evidence="2">
    <location>
        <begin position="356"/>
        <end position="456"/>
    </location>
</feature>
<comment type="caution">
    <text evidence="3">The sequence shown here is derived from an EMBL/GenBank/DDBJ whole genome shotgun (WGS) entry which is preliminary data.</text>
</comment>
<evidence type="ECO:0000313" key="4">
    <source>
        <dbReference type="Proteomes" id="UP000650424"/>
    </source>
</evidence>
<feature type="region of interest" description="Disordered" evidence="1">
    <location>
        <begin position="55"/>
        <end position="105"/>
    </location>
</feature>
<name>A0ABR6ZYN3_9BURK</name>
<reference evidence="3 4" key="1">
    <citation type="submission" date="2020-08" db="EMBL/GenBank/DDBJ databases">
        <title>Novel species isolated from subtropical streams in China.</title>
        <authorList>
            <person name="Lu H."/>
        </authorList>
    </citation>
    <scope>NUCLEOTIDE SEQUENCE [LARGE SCALE GENOMIC DNA]</scope>
    <source>
        <strain evidence="3 4">CY18W</strain>
    </source>
</reference>
<gene>
    <name evidence="3" type="ORF">H8L32_25055</name>
</gene>
<dbReference type="InterPro" id="IPR016187">
    <property type="entry name" value="CTDL_fold"/>
</dbReference>
<dbReference type="SUPFAM" id="SSF56436">
    <property type="entry name" value="C-type lectin-like"/>
    <property type="match status" value="2"/>
</dbReference>
<dbReference type="PANTHER" id="PTHR23150">
    <property type="entry name" value="SULFATASE MODIFYING FACTOR 1, 2"/>
    <property type="match status" value="1"/>
</dbReference>
<dbReference type="InterPro" id="IPR042095">
    <property type="entry name" value="SUMF_sf"/>
</dbReference>
<protein>
    <submittedName>
        <fullName evidence="3">Formylglycine-generating enzyme family protein</fullName>
    </submittedName>
</protein>
<feature type="region of interest" description="Disordered" evidence="1">
    <location>
        <begin position="1"/>
        <end position="31"/>
    </location>
</feature>
<proteinExistence type="predicted"/>
<evidence type="ECO:0000259" key="2">
    <source>
        <dbReference type="Pfam" id="PF03781"/>
    </source>
</evidence>
<feature type="domain" description="Sulfatase-modifying factor enzyme-like" evidence="2">
    <location>
        <begin position="168"/>
        <end position="273"/>
    </location>
</feature>
<organism evidence="3 4">
    <name type="scientific">Undibacterium hunanense</name>
    <dbReference type="NCBI Taxonomy" id="2762292"/>
    <lineage>
        <taxon>Bacteria</taxon>
        <taxon>Pseudomonadati</taxon>
        <taxon>Pseudomonadota</taxon>
        <taxon>Betaproteobacteria</taxon>
        <taxon>Burkholderiales</taxon>
        <taxon>Oxalobacteraceae</taxon>
        <taxon>Undibacterium</taxon>
    </lineage>
</organism>
<keyword evidence="4" id="KW-1185">Reference proteome</keyword>
<feature type="compositionally biased region" description="Low complexity" evidence="1">
    <location>
        <begin position="59"/>
        <end position="105"/>
    </location>
</feature>
<dbReference type="RefSeq" id="WP_186950562.1">
    <property type="nucleotide sequence ID" value="NZ_JACOGF010000019.1"/>
</dbReference>